<reference evidence="1" key="1">
    <citation type="submission" date="2022-04" db="EMBL/GenBank/DDBJ databases">
        <title>Genome of the entomopathogenic fungus Entomophthora muscae.</title>
        <authorList>
            <person name="Elya C."/>
            <person name="Lovett B.R."/>
            <person name="Lee E."/>
            <person name="Macias A.M."/>
            <person name="Hajek A.E."/>
            <person name="De Bivort B.L."/>
            <person name="Kasson M.T."/>
            <person name="De Fine Licht H.H."/>
            <person name="Stajich J.E."/>
        </authorList>
    </citation>
    <scope>NUCLEOTIDE SEQUENCE</scope>
    <source>
        <strain evidence="1">Berkeley</strain>
    </source>
</reference>
<accession>A0ACC2T7R6</accession>
<evidence type="ECO:0000313" key="1">
    <source>
        <dbReference type="EMBL" id="KAJ9070663.1"/>
    </source>
</evidence>
<comment type="caution">
    <text evidence="1">The sequence shown here is derived from an EMBL/GenBank/DDBJ whole genome shotgun (WGS) entry which is preliminary data.</text>
</comment>
<dbReference type="EMBL" id="QTSX02003565">
    <property type="protein sequence ID" value="KAJ9070663.1"/>
    <property type="molecule type" value="Genomic_DNA"/>
</dbReference>
<evidence type="ECO:0000313" key="2">
    <source>
        <dbReference type="Proteomes" id="UP001165960"/>
    </source>
</evidence>
<protein>
    <submittedName>
        <fullName evidence="1">Uncharacterized protein</fullName>
    </submittedName>
</protein>
<sequence>MKHLHNCAIVLLQHESTQDLNPDPEFLQAVCPHFPEVEPPQAETNNDGPKGDASQTKEIIAPNGGVIKMPKEQQNSNH</sequence>
<dbReference type="Proteomes" id="UP001165960">
    <property type="component" value="Unassembled WGS sequence"/>
</dbReference>
<name>A0ACC2T7R6_9FUNG</name>
<organism evidence="1 2">
    <name type="scientific">Entomophthora muscae</name>
    <dbReference type="NCBI Taxonomy" id="34485"/>
    <lineage>
        <taxon>Eukaryota</taxon>
        <taxon>Fungi</taxon>
        <taxon>Fungi incertae sedis</taxon>
        <taxon>Zoopagomycota</taxon>
        <taxon>Entomophthoromycotina</taxon>
        <taxon>Entomophthoromycetes</taxon>
        <taxon>Entomophthorales</taxon>
        <taxon>Entomophthoraceae</taxon>
        <taxon>Entomophthora</taxon>
    </lineage>
</organism>
<proteinExistence type="predicted"/>
<keyword evidence="2" id="KW-1185">Reference proteome</keyword>
<gene>
    <name evidence="1" type="ORF">DSO57_1005464</name>
</gene>